<accession>A0A3M7Q0G0</accession>
<evidence type="ECO:0000313" key="1">
    <source>
        <dbReference type="EMBL" id="RNA04704.1"/>
    </source>
</evidence>
<dbReference type="Proteomes" id="UP000276133">
    <property type="component" value="Unassembled WGS sequence"/>
</dbReference>
<dbReference type="EMBL" id="REGN01007997">
    <property type="protein sequence ID" value="RNA04704.1"/>
    <property type="molecule type" value="Genomic_DNA"/>
</dbReference>
<protein>
    <submittedName>
        <fullName evidence="1">Uncharacterized protein</fullName>
    </submittedName>
</protein>
<dbReference type="AlphaFoldDB" id="A0A3M7Q0G0"/>
<gene>
    <name evidence="1" type="ORF">BpHYR1_005663</name>
</gene>
<sequence>MKFYESGNSSDEITPEALRDVSPAPLFELFSLNYLVLLPDLLFAFVGQTSLKWSHCIRVE</sequence>
<keyword evidence="2" id="KW-1185">Reference proteome</keyword>
<evidence type="ECO:0000313" key="2">
    <source>
        <dbReference type="Proteomes" id="UP000276133"/>
    </source>
</evidence>
<name>A0A3M7Q0G0_BRAPC</name>
<reference evidence="1 2" key="1">
    <citation type="journal article" date="2018" name="Sci. Rep.">
        <title>Genomic signatures of local adaptation to the degree of environmental predictability in rotifers.</title>
        <authorList>
            <person name="Franch-Gras L."/>
            <person name="Hahn C."/>
            <person name="Garcia-Roger E.M."/>
            <person name="Carmona M.J."/>
            <person name="Serra M."/>
            <person name="Gomez A."/>
        </authorList>
    </citation>
    <scope>NUCLEOTIDE SEQUENCE [LARGE SCALE GENOMIC DNA]</scope>
    <source>
        <strain evidence="1">HYR1</strain>
    </source>
</reference>
<proteinExistence type="predicted"/>
<organism evidence="1 2">
    <name type="scientific">Brachionus plicatilis</name>
    <name type="common">Marine rotifer</name>
    <name type="synonym">Brachionus muelleri</name>
    <dbReference type="NCBI Taxonomy" id="10195"/>
    <lineage>
        <taxon>Eukaryota</taxon>
        <taxon>Metazoa</taxon>
        <taxon>Spiralia</taxon>
        <taxon>Gnathifera</taxon>
        <taxon>Rotifera</taxon>
        <taxon>Eurotatoria</taxon>
        <taxon>Monogononta</taxon>
        <taxon>Pseudotrocha</taxon>
        <taxon>Ploima</taxon>
        <taxon>Brachionidae</taxon>
        <taxon>Brachionus</taxon>
    </lineage>
</organism>
<comment type="caution">
    <text evidence="1">The sequence shown here is derived from an EMBL/GenBank/DDBJ whole genome shotgun (WGS) entry which is preliminary data.</text>
</comment>